<keyword evidence="5" id="KW-1185">Reference proteome</keyword>
<dbReference type="Gene3D" id="3.90.70.130">
    <property type="match status" value="1"/>
</dbReference>
<feature type="region of interest" description="Disordered" evidence="2">
    <location>
        <begin position="104"/>
        <end position="144"/>
    </location>
</feature>
<dbReference type="OrthoDB" id="288987at2759"/>
<evidence type="ECO:0000313" key="5">
    <source>
        <dbReference type="Proteomes" id="UP000256328"/>
    </source>
</evidence>
<proteinExistence type="predicted"/>
<name>A0A3D8R854_9HELO</name>
<dbReference type="InterPro" id="IPR012462">
    <property type="entry name" value="UFSP1/2_DUB_cat"/>
</dbReference>
<accession>A0A3D8R854</accession>
<evidence type="ECO:0000256" key="2">
    <source>
        <dbReference type="SAM" id="MobiDB-lite"/>
    </source>
</evidence>
<dbReference type="Proteomes" id="UP000256328">
    <property type="component" value="Unassembled WGS sequence"/>
</dbReference>
<dbReference type="GO" id="GO:0016787">
    <property type="term" value="F:hydrolase activity"/>
    <property type="evidence" value="ECO:0007669"/>
    <property type="project" value="UniProtKB-KW"/>
</dbReference>
<keyword evidence="1" id="KW-0378">Hydrolase</keyword>
<evidence type="ECO:0000259" key="3">
    <source>
        <dbReference type="Pfam" id="PF07910"/>
    </source>
</evidence>
<gene>
    <name evidence="4" type="ORF">BP5796_08622</name>
</gene>
<dbReference type="AlphaFoldDB" id="A0A3D8R854"/>
<evidence type="ECO:0000313" key="4">
    <source>
        <dbReference type="EMBL" id="RDW70225.1"/>
    </source>
</evidence>
<sequence>METLHAEGESPFVVRDDASVAALISPTSDSDHNKADEDFQYANCPVDGCGEVLLLSDFDNHIRLHDVEDSDAEMHLENTASASRGAALDSDFGTKLSDALQHLDDGNEEGQSEPPHAYAKGLSSQHEDHGHAHKSLHHTSHNPPIYQERAKTIWKQMLNMPEKPSKVHYSSSSAAKPTKKTLGKAELGPYYKEKQMPSWLVQLLETEDGAVKVINKVGTDGKLKKLQFCENQQGGVIPVIAQLLEQEPLTEYAYLCHPAVKHVSKLKREGGFCGYRNIQMLTSYITGVNSQGFEHFQDKIPSIFQIQDWIENAWDLGINASGRIETGGIKGTRKYIGTPDAQAMFLSLGIAVDAQAFKTLNGGRPADQQLLAAVERYFHSGSSNHQDRVRCTDLPPIYYQQPGHSMTIVGFERMRDGSSNLLMFDPMFHDASSVIHRVNHQFTHKTPEKLLKAYRRDVKYLRRYKEFETLNR</sequence>
<protein>
    <recommendedName>
        <fullName evidence="3">UFSP1/2/DUB catalytic domain-containing protein</fullName>
    </recommendedName>
</protein>
<feature type="domain" description="UFSP1/2/DUB catalytic" evidence="3">
    <location>
        <begin position="251"/>
        <end position="468"/>
    </location>
</feature>
<dbReference type="Pfam" id="PF07910">
    <property type="entry name" value="Peptidase_C78"/>
    <property type="match status" value="1"/>
</dbReference>
<dbReference type="EMBL" id="PDLN01000012">
    <property type="protein sequence ID" value="RDW70225.1"/>
    <property type="molecule type" value="Genomic_DNA"/>
</dbReference>
<reference evidence="4 5" key="1">
    <citation type="journal article" date="2018" name="IMA Fungus">
        <title>IMA Genome-F 9: Draft genome sequence of Annulohypoxylon stygium, Aspergillus mulundensis, Berkeleyomyces basicola (syn. Thielaviopsis basicola), Ceratocystis smalleyi, two Cercospora beticola strains, Coleophoma cylindrospora, Fusarium fracticaudum, Phialophora cf. hyalina, and Morchella septimelata.</title>
        <authorList>
            <person name="Wingfield B.D."/>
            <person name="Bills G.F."/>
            <person name="Dong Y."/>
            <person name="Huang W."/>
            <person name="Nel W.J."/>
            <person name="Swalarsk-Parry B.S."/>
            <person name="Vaghefi N."/>
            <person name="Wilken P.M."/>
            <person name="An Z."/>
            <person name="de Beer Z.W."/>
            <person name="De Vos L."/>
            <person name="Chen L."/>
            <person name="Duong T.A."/>
            <person name="Gao Y."/>
            <person name="Hammerbacher A."/>
            <person name="Kikkert J.R."/>
            <person name="Li Y."/>
            <person name="Li H."/>
            <person name="Li K."/>
            <person name="Li Q."/>
            <person name="Liu X."/>
            <person name="Ma X."/>
            <person name="Naidoo K."/>
            <person name="Pethybridge S.J."/>
            <person name="Sun J."/>
            <person name="Steenkamp E.T."/>
            <person name="van der Nest M.A."/>
            <person name="van Wyk S."/>
            <person name="Wingfield M.J."/>
            <person name="Xiong C."/>
            <person name="Yue Q."/>
            <person name="Zhang X."/>
        </authorList>
    </citation>
    <scope>NUCLEOTIDE SEQUENCE [LARGE SCALE GENOMIC DNA]</scope>
    <source>
        <strain evidence="4 5">BP5796</strain>
    </source>
</reference>
<feature type="compositionally biased region" description="Basic residues" evidence="2">
    <location>
        <begin position="131"/>
        <end position="140"/>
    </location>
</feature>
<evidence type="ECO:0000256" key="1">
    <source>
        <dbReference type="ARBA" id="ARBA00022801"/>
    </source>
</evidence>
<comment type="caution">
    <text evidence="4">The sequence shown here is derived from an EMBL/GenBank/DDBJ whole genome shotgun (WGS) entry which is preliminary data.</text>
</comment>
<organism evidence="4 5">
    <name type="scientific">Coleophoma crateriformis</name>
    <dbReference type="NCBI Taxonomy" id="565419"/>
    <lineage>
        <taxon>Eukaryota</taxon>
        <taxon>Fungi</taxon>
        <taxon>Dikarya</taxon>
        <taxon>Ascomycota</taxon>
        <taxon>Pezizomycotina</taxon>
        <taxon>Leotiomycetes</taxon>
        <taxon>Helotiales</taxon>
        <taxon>Dermateaceae</taxon>
        <taxon>Coleophoma</taxon>
    </lineage>
</organism>